<dbReference type="OrthoDB" id="10378350at2759"/>
<dbReference type="Proteomes" id="UP000660729">
    <property type="component" value="Unassembled WGS sequence"/>
</dbReference>
<organism evidence="2 3">
    <name type="scientific">Pseudocercospora fuligena</name>
    <dbReference type="NCBI Taxonomy" id="685502"/>
    <lineage>
        <taxon>Eukaryota</taxon>
        <taxon>Fungi</taxon>
        <taxon>Dikarya</taxon>
        <taxon>Ascomycota</taxon>
        <taxon>Pezizomycotina</taxon>
        <taxon>Dothideomycetes</taxon>
        <taxon>Dothideomycetidae</taxon>
        <taxon>Mycosphaerellales</taxon>
        <taxon>Mycosphaerellaceae</taxon>
        <taxon>Pseudocercospora</taxon>
    </lineage>
</organism>
<evidence type="ECO:0000256" key="1">
    <source>
        <dbReference type="SAM" id="MobiDB-lite"/>
    </source>
</evidence>
<keyword evidence="3" id="KW-1185">Reference proteome</keyword>
<comment type="caution">
    <text evidence="2">The sequence shown here is derived from an EMBL/GenBank/DDBJ whole genome shotgun (WGS) entry which is preliminary data.</text>
</comment>
<reference evidence="2" key="1">
    <citation type="submission" date="2020-04" db="EMBL/GenBank/DDBJ databases">
        <title>Draft genome resource of the tomato pathogen Pseudocercospora fuligena.</title>
        <authorList>
            <person name="Zaccaron A."/>
        </authorList>
    </citation>
    <scope>NUCLEOTIDE SEQUENCE</scope>
    <source>
        <strain evidence="2">PF001</strain>
    </source>
</reference>
<evidence type="ECO:0000313" key="2">
    <source>
        <dbReference type="EMBL" id="KAF7191639.1"/>
    </source>
</evidence>
<proteinExistence type="predicted"/>
<protein>
    <submittedName>
        <fullName evidence="2">Uncharacterized protein</fullName>
    </submittedName>
</protein>
<evidence type="ECO:0000313" key="3">
    <source>
        <dbReference type="Proteomes" id="UP000660729"/>
    </source>
</evidence>
<dbReference type="EMBL" id="JABCIY010000157">
    <property type="protein sequence ID" value="KAF7191639.1"/>
    <property type="molecule type" value="Genomic_DNA"/>
</dbReference>
<gene>
    <name evidence="2" type="ORF">HII31_07141</name>
</gene>
<feature type="compositionally biased region" description="Polar residues" evidence="1">
    <location>
        <begin position="1"/>
        <end position="32"/>
    </location>
</feature>
<sequence length="319" mass="36285">MAQAPNSNVDQNGHSEASHQGPQKTQDMNQPGPTERPDIDDLRDIKEDIKEELRMFFEKEDNRAVLADIMNMGKSTKGLPSEVEETSETTRKNDLEAIIGPQLEDYVEKLIRAETPINLPFIADLMGPEDGSKHQKFLNWLHRNGNAIDRTVHTHIALNSVVFSDILTYAIQYPEHLTSLLDQIIEDYDQLCQQWHQLEISIYHKGRDAVYHLMYGHYIKGLANPPRFVDVSLEQIVNRFCSDDEKKAWEQDSELLAEKSTSAKNVPDYRFKIKVIGSWLEKYPDMALAACALQVIQDEADKGQQGEVAMGSEVGVMEM</sequence>
<dbReference type="AlphaFoldDB" id="A0A8H6VKQ7"/>
<accession>A0A8H6VKQ7</accession>
<name>A0A8H6VKQ7_9PEZI</name>
<feature type="region of interest" description="Disordered" evidence="1">
    <location>
        <begin position="1"/>
        <end position="42"/>
    </location>
</feature>